<organism evidence="1 2">
    <name type="scientific">Hominisplanchenecus murintestinalis</name>
    <dbReference type="NCBI Taxonomy" id="2941517"/>
    <lineage>
        <taxon>Bacteria</taxon>
        <taxon>Bacillati</taxon>
        <taxon>Bacillota</taxon>
        <taxon>Clostridia</taxon>
        <taxon>Lachnospirales</taxon>
        <taxon>Lachnospiraceae</taxon>
        <taxon>Hominisplanchenecus</taxon>
    </lineage>
</organism>
<name>A0AC61R0Q2_9FIRM</name>
<dbReference type="Proteomes" id="UP000307720">
    <property type="component" value="Unassembled WGS sequence"/>
</dbReference>
<reference evidence="1" key="1">
    <citation type="submission" date="2019-04" db="EMBL/GenBank/DDBJ databases">
        <title>Microbes associate with the intestines of laboratory mice.</title>
        <authorList>
            <person name="Navarre W."/>
            <person name="Wong E."/>
            <person name="Huang K."/>
            <person name="Tropini C."/>
            <person name="Ng K."/>
            <person name="Yu B."/>
        </authorList>
    </citation>
    <scope>NUCLEOTIDE SEQUENCE</scope>
    <source>
        <strain evidence="1">NM72_1-8</strain>
    </source>
</reference>
<gene>
    <name evidence="1" type="ORF">E5357_03790</name>
</gene>
<evidence type="ECO:0000313" key="1">
    <source>
        <dbReference type="EMBL" id="TGX99856.1"/>
    </source>
</evidence>
<dbReference type="EMBL" id="SRZB01000004">
    <property type="protein sequence ID" value="TGX99856.1"/>
    <property type="molecule type" value="Genomic_DNA"/>
</dbReference>
<keyword evidence="2" id="KW-1185">Reference proteome</keyword>
<accession>A0AC61R0Q2</accession>
<evidence type="ECO:0000313" key="2">
    <source>
        <dbReference type="Proteomes" id="UP000307720"/>
    </source>
</evidence>
<sequence length="538" mass="61750">MALYGVMLVDDEEAVRQAIASKLEWEKIGFEVIATAENGEEALELAEKLRPDVVMTDIKMPFMDGLTLCHKLKERQRDTRIVIFSGFDEFEYAREAIKLEVEEYILKPIDSEELENVFLRIKKNLDAEIDEKRNHEKLYEYYQKSLPVMKEQFMAGLMEGKLSGELIEEMNSSYEVNLNAPYYAVTVFCADMGTLDTENRSLLKLSLKQIVDENMKKSADVRSFLYFDMVAAILLLNGMAELNKQVQEIDQVCKAAKRLLGINVTAGVGQAVAHLGNLAASYQNAVDAADYRVLLEPNQAIYIRDIQPAVNRDFVLEDQDIQKVMRAVKLGTREEVKASVDEMMNRFKTSNISLHRYQVALMELLTEFLKLGRSYHLDLEEIFGGNMDFYRQIAKFDSLDSLGEWLYHVCMKFRSLIRQEQTDSAKLLAGKAEQFIKENYAESSLSVEMLCGHLNVSAAYFSTIFKRETGQSFVMYLTHVRMEAALELLNNTQDKTYVIAGKVGYTEPNYFSYVFRKQYGMSPTKYRMSKMENHETEG</sequence>
<proteinExistence type="predicted"/>
<comment type="caution">
    <text evidence="1">The sequence shown here is derived from an EMBL/GenBank/DDBJ whole genome shotgun (WGS) entry which is preliminary data.</text>
</comment>
<protein>
    <submittedName>
        <fullName evidence="1">Response regulator</fullName>
    </submittedName>
</protein>